<dbReference type="PROSITE" id="PS00191">
    <property type="entry name" value="CYTOCHROME_B5_1"/>
    <property type="match status" value="1"/>
</dbReference>
<feature type="transmembrane region" description="Helical" evidence="13">
    <location>
        <begin position="452"/>
        <end position="476"/>
    </location>
</feature>
<feature type="region of interest" description="Disordered" evidence="12">
    <location>
        <begin position="118"/>
        <end position="160"/>
    </location>
</feature>
<comment type="caution">
    <text evidence="15">The sequence shown here is derived from an EMBL/GenBank/DDBJ whole genome shotgun (WGS) entry which is preliminary data.</text>
</comment>
<dbReference type="CDD" id="cd03506">
    <property type="entry name" value="Delta6-FADS-like"/>
    <property type="match status" value="1"/>
</dbReference>
<dbReference type="OrthoDB" id="260519at2759"/>
<dbReference type="InterPro" id="IPR005804">
    <property type="entry name" value="FA_desaturase_dom"/>
</dbReference>
<dbReference type="InterPro" id="IPR018506">
    <property type="entry name" value="Cyt_B5_heme-BS"/>
</dbReference>
<dbReference type="InterPro" id="IPR036400">
    <property type="entry name" value="Cyt_B5-like_heme/steroid_sf"/>
</dbReference>
<evidence type="ECO:0000256" key="5">
    <source>
        <dbReference type="ARBA" id="ARBA00022692"/>
    </source>
</evidence>
<evidence type="ECO:0000313" key="16">
    <source>
        <dbReference type="Proteomes" id="UP001165082"/>
    </source>
</evidence>
<evidence type="ECO:0000256" key="6">
    <source>
        <dbReference type="ARBA" id="ARBA00022723"/>
    </source>
</evidence>
<evidence type="ECO:0000256" key="8">
    <source>
        <dbReference type="ARBA" id="ARBA00023002"/>
    </source>
</evidence>
<comment type="similarity">
    <text evidence="3">Belongs to the fatty acid desaturase type 1 family.</text>
</comment>
<evidence type="ECO:0000313" key="15">
    <source>
        <dbReference type="EMBL" id="GMH74067.1"/>
    </source>
</evidence>
<evidence type="ECO:0000256" key="7">
    <source>
        <dbReference type="ARBA" id="ARBA00022989"/>
    </source>
</evidence>
<feature type="transmembrane region" description="Helical" evidence="13">
    <location>
        <begin position="295"/>
        <end position="317"/>
    </location>
</feature>
<keyword evidence="4" id="KW-0349">Heme</keyword>
<dbReference type="GO" id="GO:0006629">
    <property type="term" value="P:lipid metabolic process"/>
    <property type="evidence" value="ECO:0007669"/>
    <property type="project" value="UniProtKB-KW"/>
</dbReference>
<evidence type="ECO:0000256" key="4">
    <source>
        <dbReference type="ARBA" id="ARBA00022617"/>
    </source>
</evidence>
<keyword evidence="9" id="KW-0408">Iron</keyword>
<evidence type="ECO:0000256" key="9">
    <source>
        <dbReference type="ARBA" id="ARBA00023004"/>
    </source>
</evidence>
<evidence type="ECO:0000256" key="13">
    <source>
        <dbReference type="SAM" id="Phobius"/>
    </source>
</evidence>
<keyword evidence="16" id="KW-1185">Reference proteome</keyword>
<name>A0A9W7AKQ8_9STRA</name>
<protein>
    <recommendedName>
        <fullName evidence="14">Cytochrome b5 heme-binding domain-containing protein</fullName>
    </recommendedName>
</protein>
<dbReference type="InterPro" id="IPR012171">
    <property type="entry name" value="Fatty_acid_desaturase"/>
</dbReference>
<evidence type="ECO:0000256" key="3">
    <source>
        <dbReference type="ARBA" id="ARBA00009295"/>
    </source>
</evidence>
<gene>
    <name evidence="15" type="ORF">TrRE_jg8443</name>
</gene>
<evidence type="ECO:0000256" key="12">
    <source>
        <dbReference type="SAM" id="MobiDB-lite"/>
    </source>
</evidence>
<evidence type="ECO:0000256" key="11">
    <source>
        <dbReference type="ARBA" id="ARBA00023136"/>
    </source>
</evidence>
<evidence type="ECO:0000256" key="2">
    <source>
        <dbReference type="ARBA" id="ARBA00005189"/>
    </source>
</evidence>
<keyword evidence="6" id="KW-0479">Metal-binding</keyword>
<dbReference type="PANTHER" id="PTHR19353:SF30">
    <property type="entry name" value="DELTA 8-(E)-SPHINGOLIPID DESATURASE"/>
    <property type="match status" value="1"/>
</dbReference>
<feature type="domain" description="Cytochrome b5 heme-binding" evidence="14">
    <location>
        <begin position="189"/>
        <end position="265"/>
    </location>
</feature>
<dbReference type="Gene3D" id="3.10.120.10">
    <property type="entry name" value="Cytochrome b5-like heme/steroid binding domain"/>
    <property type="match status" value="1"/>
</dbReference>
<keyword evidence="8" id="KW-0560">Oxidoreductase</keyword>
<dbReference type="PROSITE" id="PS50255">
    <property type="entry name" value="CYTOCHROME_B5_2"/>
    <property type="match status" value="1"/>
</dbReference>
<feature type="transmembrane region" description="Helical" evidence="13">
    <location>
        <begin position="56"/>
        <end position="76"/>
    </location>
</feature>
<keyword evidence="10" id="KW-0443">Lipid metabolism</keyword>
<organism evidence="15 16">
    <name type="scientific">Triparma retinervis</name>
    <dbReference type="NCBI Taxonomy" id="2557542"/>
    <lineage>
        <taxon>Eukaryota</taxon>
        <taxon>Sar</taxon>
        <taxon>Stramenopiles</taxon>
        <taxon>Ochrophyta</taxon>
        <taxon>Bolidophyceae</taxon>
        <taxon>Parmales</taxon>
        <taxon>Triparmaceae</taxon>
        <taxon>Triparma</taxon>
    </lineage>
</organism>
<dbReference type="GO" id="GO:0020037">
    <property type="term" value="F:heme binding"/>
    <property type="evidence" value="ECO:0007669"/>
    <property type="project" value="InterPro"/>
</dbReference>
<dbReference type="EMBL" id="BRXZ01001559">
    <property type="protein sequence ID" value="GMH74067.1"/>
    <property type="molecule type" value="Genomic_DNA"/>
</dbReference>
<dbReference type="GO" id="GO:0046872">
    <property type="term" value="F:metal ion binding"/>
    <property type="evidence" value="ECO:0007669"/>
    <property type="project" value="UniProtKB-KW"/>
</dbReference>
<dbReference type="InterPro" id="IPR001199">
    <property type="entry name" value="Cyt_B5-like_heme/steroid-bd"/>
</dbReference>
<comment type="subcellular location">
    <subcellularLocation>
        <location evidence="1">Membrane</location>
        <topology evidence="1">Multi-pass membrane protein</topology>
    </subcellularLocation>
</comment>
<dbReference type="SUPFAM" id="SSF55856">
    <property type="entry name" value="Cytochrome b5-like heme/steroid binding domain"/>
    <property type="match status" value="1"/>
</dbReference>
<keyword evidence="11 13" id="KW-0472">Membrane</keyword>
<dbReference type="GO" id="GO:0016717">
    <property type="term" value="F:oxidoreductase activity, acting on paired donors, with oxidation of a pair of donors resulting in the reduction of molecular oxygen to two molecules of water"/>
    <property type="evidence" value="ECO:0007669"/>
    <property type="project" value="TreeGrafter"/>
</dbReference>
<dbReference type="Pfam" id="PF00173">
    <property type="entry name" value="Cyt-b5"/>
    <property type="match status" value="1"/>
</dbReference>
<dbReference type="AlphaFoldDB" id="A0A9W7AKQ8"/>
<reference evidence="15" key="1">
    <citation type="submission" date="2022-07" db="EMBL/GenBank/DDBJ databases">
        <title>Genome analysis of Parmales, a sister group of diatoms, reveals the evolutionary specialization of diatoms from phago-mixotrophs to photoautotrophs.</title>
        <authorList>
            <person name="Ban H."/>
            <person name="Sato S."/>
            <person name="Yoshikawa S."/>
            <person name="Kazumasa Y."/>
            <person name="Nakamura Y."/>
            <person name="Ichinomiya M."/>
            <person name="Saitoh K."/>
            <person name="Sato N."/>
            <person name="Blanc-Mathieu R."/>
            <person name="Endo H."/>
            <person name="Kuwata A."/>
            <person name="Ogata H."/>
        </authorList>
    </citation>
    <scope>NUCLEOTIDE SEQUENCE</scope>
</reference>
<dbReference type="PANTHER" id="PTHR19353">
    <property type="entry name" value="FATTY ACID DESATURASE 2"/>
    <property type="match status" value="1"/>
</dbReference>
<proteinExistence type="inferred from homology"/>
<feature type="transmembrane region" description="Helical" evidence="13">
    <location>
        <begin position="488"/>
        <end position="508"/>
    </location>
</feature>
<dbReference type="SMART" id="SM01117">
    <property type="entry name" value="Cyt-b5"/>
    <property type="match status" value="1"/>
</dbReference>
<dbReference type="Proteomes" id="UP001165082">
    <property type="component" value="Unassembled WGS sequence"/>
</dbReference>
<evidence type="ECO:0000256" key="10">
    <source>
        <dbReference type="ARBA" id="ARBA00023098"/>
    </source>
</evidence>
<dbReference type="Pfam" id="PF00487">
    <property type="entry name" value="FA_desaturase"/>
    <property type="match status" value="1"/>
</dbReference>
<dbReference type="GO" id="GO:0016020">
    <property type="term" value="C:membrane"/>
    <property type="evidence" value="ECO:0007669"/>
    <property type="project" value="UniProtKB-SubCell"/>
</dbReference>
<sequence length="659" mass="74433">MPAEQSPIFPKLRFGQYAAVAASSLVTSNILKGAGSLNSALNSNIHFPIYTTNVDVPGYAVLGVTLAAAVVVCYWVEMAEAHEGKGIPSNMTPPTKEELKKELNSFFPSGTVLPPNAPFEASAPTIVDTSSDEDSSDEGTISTSTPSPPPATQPGNEGGDKELVWREERGKSVLVQKFFRPKSTKKLLNRNIKMAEVAKHNKRTDAWVVIESRCYDITSYVSHHPGGWLPLENMAGKDCTDAFANYHPASVYRTILPSYYIGDVEDTLDHESFTREHREIRQELLRRGLFETNSYYYYLKISFLVLVFSLAVYLTLYPSSKTAHYMGAAMMAVFWQQLAFVGHDVGHNAISHSKAKDTTLGCLLGNAFGGISLGWWKHSHNVHHIVCNSVEHDPDIQHMPLFAVTEDIFDEGKLREAGTYDEEHKGFWTTYHQKWISPDFASTFLVSYQHFLFYPIMAVARFNLYVQGWIFAFTAWKQDSWYAARYQAIEFGTLFVFLSWLTLLVSTLPSGERLGWLLLSHGLAGLLHVQICISHFTMDTYHGHAYNDLSDEWFTMQCVTTMNVDCPRWLDWFHGGLQFQIEHHLFPRLPRHNLREARALVRPFCEKWGVRYHEPTFLECNAELVGGLRDVARKCRRGGLQAVGGFKNTQIYEGLQAEG</sequence>
<evidence type="ECO:0000256" key="1">
    <source>
        <dbReference type="ARBA" id="ARBA00004141"/>
    </source>
</evidence>
<keyword evidence="5 13" id="KW-0812">Transmembrane</keyword>
<evidence type="ECO:0000259" key="14">
    <source>
        <dbReference type="PROSITE" id="PS50255"/>
    </source>
</evidence>
<keyword evidence="7 13" id="KW-1133">Transmembrane helix</keyword>
<accession>A0A9W7AKQ8</accession>
<comment type="pathway">
    <text evidence="2">Lipid metabolism.</text>
</comment>